<organism evidence="1 2">
    <name type="scientific">Rhizobium anhuiense</name>
    <dbReference type="NCBI Taxonomy" id="1184720"/>
    <lineage>
        <taxon>Bacteria</taxon>
        <taxon>Pseudomonadati</taxon>
        <taxon>Pseudomonadota</taxon>
        <taxon>Alphaproteobacteria</taxon>
        <taxon>Hyphomicrobiales</taxon>
        <taxon>Rhizobiaceae</taxon>
        <taxon>Rhizobium/Agrobacterium group</taxon>
        <taxon>Rhizobium</taxon>
    </lineage>
</organism>
<accession>A0ABX4J610</accession>
<protein>
    <submittedName>
        <fullName evidence="1">Uncharacterized protein</fullName>
    </submittedName>
</protein>
<sequence>MIGNEYILRFNRALSYNSSLESRFTMMLLRDRHLVDLREEYPRVNYWRPGSLKANQHLVDRYATYDDGYRIAFAVKPTVELEDSGIMEIRDLILEQNTGEYFDDFVVMTDDQITSARCGNGEQIVIACDNRNERHCEIVLDHMRKIEGPTTIMAVVRALGPDIDVENSLYCLIYDGFVEHLSPDDTFDDAPFIQFIV</sequence>
<gene>
    <name evidence="1" type="ORF">CO662_21885</name>
</gene>
<proteinExistence type="predicted"/>
<evidence type="ECO:0000313" key="1">
    <source>
        <dbReference type="EMBL" id="PDS49727.1"/>
    </source>
</evidence>
<name>A0ABX4J610_9HYPH</name>
<dbReference type="RefSeq" id="WP_143542279.1">
    <property type="nucleotide sequence ID" value="NZ_NWSL01000014.1"/>
</dbReference>
<comment type="caution">
    <text evidence="1">The sequence shown here is derived from an EMBL/GenBank/DDBJ whole genome shotgun (WGS) entry which is preliminary data.</text>
</comment>
<dbReference type="Proteomes" id="UP000219972">
    <property type="component" value="Unassembled WGS sequence"/>
</dbReference>
<reference evidence="1 2" key="1">
    <citation type="submission" date="2017-09" db="EMBL/GenBank/DDBJ databases">
        <title>Comparative genomics of rhizobia isolated from Phaseolus vulgaris in China.</title>
        <authorList>
            <person name="Tong W."/>
        </authorList>
    </citation>
    <scope>NUCLEOTIDE SEQUENCE [LARGE SCALE GENOMIC DNA]</scope>
    <source>
        <strain evidence="1 2">Y27</strain>
    </source>
</reference>
<keyword evidence="2" id="KW-1185">Reference proteome</keyword>
<evidence type="ECO:0000313" key="2">
    <source>
        <dbReference type="Proteomes" id="UP000219972"/>
    </source>
</evidence>
<dbReference type="EMBL" id="NWSL01000014">
    <property type="protein sequence ID" value="PDS49727.1"/>
    <property type="molecule type" value="Genomic_DNA"/>
</dbReference>